<dbReference type="PIRSF" id="PIRSF001435">
    <property type="entry name" value="Nth"/>
    <property type="match status" value="1"/>
</dbReference>
<evidence type="ECO:0000256" key="4">
    <source>
        <dbReference type="ARBA" id="ARBA00023239"/>
    </source>
</evidence>
<evidence type="ECO:0000256" key="5">
    <source>
        <dbReference type="ARBA" id="ARBA00023295"/>
    </source>
</evidence>
<keyword evidence="7" id="KW-0540">Nuclease</keyword>
<dbReference type="GO" id="GO:0004519">
    <property type="term" value="F:endonuclease activity"/>
    <property type="evidence" value="ECO:0007669"/>
    <property type="project" value="UniProtKB-KW"/>
</dbReference>
<organism evidence="7 8">
    <name type="scientific">Nibrella viscosa</name>
    <dbReference type="NCBI Taxonomy" id="1084524"/>
    <lineage>
        <taxon>Bacteria</taxon>
        <taxon>Pseudomonadati</taxon>
        <taxon>Bacteroidota</taxon>
        <taxon>Cytophagia</taxon>
        <taxon>Cytophagales</taxon>
        <taxon>Spirosomataceae</taxon>
        <taxon>Nibrella</taxon>
    </lineage>
</organism>
<evidence type="ECO:0000313" key="8">
    <source>
        <dbReference type="Proteomes" id="UP001500936"/>
    </source>
</evidence>
<evidence type="ECO:0000256" key="3">
    <source>
        <dbReference type="ARBA" id="ARBA00023204"/>
    </source>
</evidence>
<evidence type="ECO:0000256" key="1">
    <source>
        <dbReference type="ARBA" id="ARBA00022763"/>
    </source>
</evidence>
<sequence>MFGMKPDVDLKEVLSRIEAAIKPYPKAAMFELYERGYTSLFEQLIACIISIRTLDETTIPVSLRLFAVVRTPKDLLTLNAVQLTELLHGCTYPDQKAYTMLGIAQRVTEEFGGILPTTYEQLTSFKGIGPKCANLALGVATGQAAISVDIHVHRVVNRWGYVRTRQPEQTLKVLEQQVSQPLWIDINRLLMPFGKHICTGTLPRCSTCPVLAWCEQRGVTKHR</sequence>
<keyword evidence="1" id="KW-0227">DNA damage</keyword>
<dbReference type="PANTHER" id="PTHR43286">
    <property type="entry name" value="ENDONUCLEASE III-LIKE PROTEIN 1"/>
    <property type="match status" value="1"/>
</dbReference>
<dbReference type="InterPro" id="IPR003265">
    <property type="entry name" value="HhH-GPD_domain"/>
</dbReference>
<dbReference type="SUPFAM" id="SSF48150">
    <property type="entry name" value="DNA-glycosylase"/>
    <property type="match status" value="1"/>
</dbReference>
<dbReference type="PANTHER" id="PTHR43286:SF1">
    <property type="entry name" value="ENDONUCLEASE III-LIKE PROTEIN 1"/>
    <property type="match status" value="1"/>
</dbReference>
<keyword evidence="2" id="KW-0378">Hydrolase</keyword>
<accession>A0ABP8K1I0</accession>
<dbReference type="Gene3D" id="1.10.1670.10">
    <property type="entry name" value="Helix-hairpin-Helix base-excision DNA repair enzymes (C-terminal)"/>
    <property type="match status" value="1"/>
</dbReference>
<proteinExistence type="predicted"/>
<gene>
    <name evidence="7" type="ORF">GCM10023187_10960</name>
</gene>
<protein>
    <submittedName>
        <fullName evidence="7">Endonuclease III</fullName>
    </submittedName>
</protein>
<evidence type="ECO:0000313" key="7">
    <source>
        <dbReference type="EMBL" id="GAA4399313.1"/>
    </source>
</evidence>
<keyword evidence="5" id="KW-0326">Glycosidase</keyword>
<dbReference type="EMBL" id="BAABHB010000002">
    <property type="protein sequence ID" value="GAA4399313.1"/>
    <property type="molecule type" value="Genomic_DNA"/>
</dbReference>
<comment type="caution">
    <text evidence="7">The sequence shown here is derived from an EMBL/GenBank/DDBJ whole genome shotgun (WGS) entry which is preliminary data.</text>
</comment>
<keyword evidence="3" id="KW-0234">DNA repair</keyword>
<feature type="domain" description="HhH-GPD" evidence="6">
    <location>
        <begin position="49"/>
        <end position="196"/>
    </location>
</feature>
<keyword evidence="4" id="KW-0456">Lyase</keyword>
<keyword evidence="7" id="KW-0255">Endonuclease</keyword>
<dbReference type="Proteomes" id="UP001500936">
    <property type="component" value="Unassembled WGS sequence"/>
</dbReference>
<dbReference type="Pfam" id="PF00730">
    <property type="entry name" value="HhH-GPD"/>
    <property type="match status" value="1"/>
</dbReference>
<dbReference type="InterPro" id="IPR023170">
    <property type="entry name" value="HhH_base_excis_C"/>
</dbReference>
<evidence type="ECO:0000256" key="2">
    <source>
        <dbReference type="ARBA" id="ARBA00022801"/>
    </source>
</evidence>
<name>A0ABP8K1I0_9BACT</name>
<dbReference type="CDD" id="cd00056">
    <property type="entry name" value="ENDO3c"/>
    <property type="match status" value="1"/>
</dbReference>
<dbReference type="Gene3D" id="1.10.340.30">
    <property type="entry name" value="Hypothetical protein, domain 2"/>
    <property type="match status" value="1"/>
</dbReference>
<reference evidence="8" key="1">
    <citation type="journal article" date="2019" name="Int. J. Syst. Evol. Microbiol.">
        <title>The Global Catalogue of Microorganisms (GCM) 10K type strain sequencing project: providing services to taxonomists for standard genome sequencing and annotation.</title>
        <authorList>
            <consortium name="The Broad Institute Genomics Platform"/>
            <consortium name="The Broad Institute Genome Sequencing Center for Infectious Disease"/>
            <person name="Wu L."/>
            <person name="Ma J."/>
        </authorList>
    </citation>
    <scope>NUCLEOTIDE SEQUENCE [LARGE SCALE GENOMIC DNA]</scope>
    <source>
        <strain evidence="8">JCM 17925</strain>
    </source>
</reference>
<dbReference type="SMART" id="SM00478">
    <property type="entry name" value="ENDO3c"/>
    <property type="match status" value="1"/>
</dbReference>
<dbReference type="InterPro" id="IPR011257">
    <property type="entry name" value="DNA_glycosylase"/>
</dbReference>
<keyword evidence="8" id="KW-1185">Reference proteome</keyword>
<evidence type="ECO:0000259" key="6">
    <source>
        <dbReference type="SMART" id="SM00478"/>
    </source>
</evidence>